<keyword evidence="11" id="KW-1185">Reference proteome</keyword>
<gene>
    <name evidence="10" type="ORF">GCM10023156_68570</name>
</gene>
<feature type="transmembrane region" description="Helical" evidence="7">
    <location>
        <begin position="257"/>
        <end position="280"/>
    </location>
</feature>
<evidence type="ECO:0000256" key="3">
    <source>
        <dbReference type="ARBA" id="ARBA00022692"/>
    </source>
</evidence>
<proteinExistence type="inferred from homology"/>
<keyword evidence="4" id="KW-0378">Hydrolase</keyword>
<comment type="subcellular location">
    <subcellularLocation>
        <location evidence="1">Membrane</location>
        <topology evidence="1">Multi-pass membrane protein</topology>
    </subcellularLocation>
</comment>
<dbReference type="GO" id="GO:0008233">
    <property type="term" value="F:peptidase activity"/>
    <property type="evidence" value="ECO:0007669"/>
    <property type="project" value="UniProtKB-KW"/>
</dbReference>
<evidence type="ECO:0000259" key="9">
    <source>
        <dbReference type="Pfam" id="PF12122"/>
    </source>
</evidence>
<evidence type="ECO:0000256" key="4">
    <source>
        <dbReference type="ARBA" id="ARBA00022801"/>
    </source>
</evidence>
<dbReference type="PANTHER" id="PTHR43731">
    <property type="entry name" value="RHOMBOID PROTEASE"/>
    <property type="match status" value="1"/>
</dbReference>
<evidence type="ECO:0000256" key="5">
    <source>
        <dbReference type="ARBA" id="ARBA00022989"/>
    </source>
</evidence>
<keyword evidence="10" id="KW-0645">Protease</keyword>
<reference evidence="11" key="1">
    <citation type="journal article" date="2019" name="Int. J. Syst. Evol. Microbiol.">
        <title>The Global Catalogue of Microorganisms (GCM) 10K type strain sequencing project: providing services to taxonomists for standard genome sequencing and annotation.</title>
        <authorList>
            <consortium name="The Broad Institute Genomics Platform"/>
            <consortium name="The Broad Institute Genome Sequencing Center for Infectious Disease"/>
            <person name="Wu L."/>
            <person name="Ma J."/>
        </authorList>
    </citation>
    <scope>NUCLEOTIDE SEQUENCE [LARGE SCALE GENOMIC DNA]</scope>
    <source>
        <strain evidence="11">JCM 17759</strain>
    </source>
</reference>
<dbReference type="Pfam" id="PF12122">
    <property type="entry name" value="Rhomboid_N"/>
    <property type="match status" value="1"/>
</dbReference>
<feature type="domain" description="Peptidase S54 rhomboid" evidence="8">
    <location>
        <begin position="186"/>
        <end position="336"/>
    </location>
</feature>
<dbReference type="InterPro" id="IPR038236">
    <property type="entry name" value="GlpG_N_sf"/>
</dbReference>
<dbReference type="Gene3D" id="1.20.1540.10">
    <property type="entry name" value="Rhomboid-like"/>
    <property type="match status" value="1"/>
</dbReference>
<evidence type="ECO:0000313" key="11">
    <source>
        <dbReference type="Proteomes" id="UP001500840"/>
    </source>
</evidence>
<keyword evidence="6 7" id="KW-0472">Membrane</keyword>
<organism evidence="10 11">
    <name type="scientific">Novipirellula rosea</name>
    <dbReference type="NCBI Taxonomy" id="1031540"/>
    <lineage>
        <taxon>Bacteria</taxon>
        <taxon>Pseudomonadati</taxon>
        <taxon>Planctomycetota</taxon>
        <taxon>Planctomycetia</taxon>
        <taxon>Pirellulales</taxon>
        <taxon>Pirellulaceae</taxon>
        <taxon>Novipirellula</taxon>
    </lineage>
</organism>
<dbReference type="GO" id="GO:0006508">
    <property type="term" value="P:proteolysis"/>
    <property type="evidence" value="ECO:0007669"/>
    <property type="project" value="UniProtKB-KW"/>
</dbReference>
<dbReference type="RefSeq" id="WP_345328256.1">
    <property type="nucleotide sequence ID" value="NZ_BAABGA010000120.1"/>
</dbReference>
<dbReference type="InterPro" id="IPR035952">
    <property type="entry name" value="Rhomboid-like_sf"/>
</dbReference>
<feature type="transmembrane region" description="Helical" evidence="7">
    <location>
        <begin position="201"/>
        <end position="218"/>
    </location>
</feature>
<dbReference type="SUPFAM" id="SSF144091">
    <property type="entry name" value="Rhomboid-like"/>
    <property type="match status" value="1"/>
</dbReference>
<accession>A0ABP8NVW4</accession>
<dbReference type="EMBL" id="BAABGA010000120">
    <property type="protein sequence ID" value="GAA4472324.1"/>
    <property type="molecule type" value="Genomic_DNA"/>
</dbReference>
<keyword evidence="3 7" id="KW-0812">Transmembrane</keyword>
<dbReference type="Pfam" id="PF01694">
    <property type="entry name" value="Rhomboid"/>
    <property type="match status" value="1"/>
</dbReference>
<feature type="transmembrane region" description="Helical" evidence="7">
    <location>
        <begin position="318"/>
        <end position="335"/>
    </location>
</feature>
<protein>
    <submittedName>
        <fullName evidence="10">Rhomboid family intramembrane serine protease</fullName>
    </submittedName>
</protein>
<dbReference type="PANTHER" id="PTHR43731:SF14">
    <property type="entry name" value="PRESENILIN-ASSOCIATED RHOMBOID-LIKE PROTEIN, MITOCHONDRIAL"/>
    <property type="match status" value="1"/>
</dbReference>
<dbReference type="Gene3D" id="3.30.70.2350">
    <property type="match status" value="1"/>
</dbReference>
<feature type="transmembrane region" description="Helical" evidence="7">
    <location>
        <begin position="225"/>
        <end position="245"/>
    </location>
</feature>
<feature type="domain" description="Peptidase S54 GlpG peptidase N-terminal" evidence="9">
    <location>
        <begin position="1"/>
        <end position="86"/>
    </location>
</feature>
<comment type="similarity">
    <text evidence="2">Belongs to the peptidase S54 family.</text>
</comment>
<evidence type="ECO:0000256" key="2">
    <source>
        <dbReference type="ARBA" id="ARBA00009045"/>
    </source>
</evidence>
<name>A0ABP8NVW4_9BACT</name>
<keyword evidence="5 7" id="KW-1133">Transmembrane helix</keyword>
<evidence type="ECO:0000259" key="8">
    <source>
        <dbReference type="Pfam" id="PF01694"/>
    </source>
</evidence>
<dbReference type="InterPro" id="IPR022732">
    <property type="entry name" value="Peptidase_S54_GlpG_N"/>
</dbReference>
<feature type="transmembrane region" description="Helical" evidence="7">
    <location>
        <begin position="292"/>
        <end position="312"/>
    </location>
</feature>
<dbReference type="InterPro" id="IPR022764">
    <property type="entry name" value="Peptidase_S54_rhomboid_dom"/>
</dbReference>
<sequence>MRRIGSLENETLAHRFCDYLVTLSIDAAADSDGDPDSPRWDIWIREEKDVEEARKQFALFEQSPDSESYQVKSKADAIRNERVNHHQRKIAEQRKLQRSMPASRGTAMGGLGGAGMAGRQQRIPVVIAVIALSVIASFTGGFGRPRQSLDSTQLTTEQSVDYALSFVDHRDYVESDGDWFASVRKGEVWRFITPMFLHADPLHLAFNMIWIFLLGSAIERLHGSIFLSILLFISQLAGMMLQVSLPGAESLPPILHAVAGSPFAIGASGAVYGLFGYLWIRPQMDLSYPIRMSQGNVMLMLGWLVLCMTGMFGPIANGAHLGGLIAGVIAAFLTSSKR</sequence>
<evidence type="ECO:0000256" key="6">
    <source>
        <dbReference type="ARBA" id="ARBA00023136"/>
    </source>
</evidence>
<evidence type="ECO:0000256" key="7">
    <source>
        <dbReference type="SAM" id="Phobius"/>
    </source>
</evidence>
<dbReference type="Proteomes" id="UP001500840">
    <property type="component" value="Unassembled WGS sequence"/>
</dbReference>
<evidence type="ECO:0000256" key="1">
    <source>
        <dbReference type="ARBA" id="ARBA00004141"/>
    </source>
</evidence>
<comment type="caution">
    <text evidence="10">The sequence shown here is derived from an EMBL/GenBank/DDBJ whole genome shotgun (WGS) entry which is preliminary data.</text>
</comment>
<evidence type="ECO:0000313" key="10">
    <source>
        <dbReference type="EMBL" id="GAA4472324.1"/>
    </source>
</evidence>
<dbReference type="InterPro" id="IPR050925">
    <property type="entry name" value="Rhomboid_protease_S54"/>
</dbReference>
<feature type="transmembrane region" description="Helical" evidence="7">
    <location>
        <begin position="123"/>
        <end position="142"/>
    </location>
</feature>